<name>A0A2T0BI66_9CLOT</name>
<dbReference type="Proteomes" id="UP000239471">
    <property type="component" value="Unassembled WGS sequence"/>
</dbReference>
<dbReference type="PANTHER" id="PTHR34857">
    <property type="entry name" value="SLL0384 PROTEIN"/>
    <property type="match status" value="1"/>
</dbReference>
<feature type="transmembrane region" description="Helical" evidence="6">
    <location>
        <begin position="108"/>
        <end position="131"/>
    </location>
</feature>
<protein>
    <submittedName>
        <fullName evidence="7">Energy-coupling factor transporter transmembrane protein EcfT</fullName>
    </submittedName>
</protein>
<organism evidence="7 8">
    <name type="scientific">Clostridium vincentii</name>
    <dbReference type="NCBI Taxonomy" id="52704"/>
    <lineage>
        <taxon>Bacteria</taxon>
        <taxon>Bacillati</taxon>
        <taxon>Bacillota</taxon>
        <taxon>Clostridia</taxon>
        <taxon>Eubacteriales</taxon>
        <taxon>Clostridiaceae</taxon>
        <taxon>Clostridium</taxon>
    </lineage>
</organism>
<accession>A0A2T0BI66</accession>
<dbReference type="AlphaFoldDB" id="A0A2T0BI66"/>
<keyword evidence="3 6" id="KW-0812">Transmembrane</keyword>
<evidence type="ECO:0000313" key="8">
    <source>
        <dbReference type="Proteomes" id="UP000239471"/>
    </source>
</evidence>
<dbReference type="GO" id="GO:0005886">
    <property type="term" value="C:plasma membrane"/>
    <property type="evidence" value="ECO:0007669"/>
    <property type="project" value="UniProtKB-ARBA"/>
</dbReference>
<dbReference type="Pfam" id="PF02361">
    <property type="entry name" value="CbiQ"/>
    <property type="match status" value="1"/>
</dbReference>
<feature type="transmembrane region" description="Helical" evidence="6">
    <location>
        <begin position="26"/>
        <end position="57"/>
    </location>
</feature>
<comment type="subcellular location">
    <subcellularLocation>
        <location evidence="1">Membrane</location>
        <topology evidence="1">Multi-pass membrane protein</topology>
    </subcellularLocation>
</comment>
<keyword evidence="5 6" id="KW-0472">Membrane</keyword>
<dbReference type="EMBL" id="PVXQ01000006">
    <property type="protein sequence ID" value="PRR83551.1"/>
    <property type="molecule type" value="Genomic_DNA"/>
</dbReference>
<evidence type="ECO:0000256" key="6">
    <source>
        <dbReference type="SAM" id="Phobius"/>
    </source>
</evidence>
<keyword evidence="8" id="KW-1185">Reference proteome</keyword>
<dbReference type="InterPro" id="IPR003339">
    <property type="entry name" value="ABC/ECF_trnsptr_transmembrane"/>
</dbReference>
<dbReference type="OrthoDB" id="8075495at2"/>
<comment type="caution">
    <text evidence="7">The sequence shown here is derived from an EMBL/GenBank/DDBJ whole genome shotgun (WGS) entry which is preliminary data.</text>
</comment>
<gene>
    <name evidence="7" type="primary">ecfT_1</name>
    <name evidence="7" type="ORF">CLVI_08010</name>
</gene>
<evidence type="ECO:0000256" key="3">
    <source>
        <dbReference type="ARBA" id="ARBA00022692"/>
    </source>
</evidence>
<keyword evidence="4 6" id="KW-1133">Transmembrane helix</keyword>
<dbReference type="InterPro" id="IPR051611">
    <property type="entry name" value="ECF_transporter_component"/>
</dbReference>
<evidence type="ECO:0000313" key="7">
    <source>
        <dbReference type="EMBL" id="PRR83551.1"/>
    </source>
</evidence>
<keyword evidence="2" id="KW-1003">Cell membrane</keyword>
<proteinExistence type="predicted"/>
<evidence type="ECO:0000256" key="4">
    <source>
        <dbReference type="ARBA" id="ARBA00022989"/>
    </source>
</evidence>
<dbReference type="RefSeq" id="WP_106058834.1">
    <property type="nucleotide sequence ID" value="NZ_PVXQ01000006.1"/>
</dbReference>
<reference evidence="7 8" key="1">
    <citation type="submission" date="2018-03" db="EMBL/GenBank/DDBJ databases">
        <title>Genome sequence of Clostridium vincentii DSM 10228.</title>
        <authorList>
            <person name="Poehlein A."/>
            <person name="Daniel R."/>
        </authorList>
    </citation>
    <scope>NUCLEOTIDE SEQUENCE [LARGE SCALE GENOMIC DNA]</scope>
    <source>
        <strain evidence="7 8">DSM 10228</strain>
    </source>
</reference>
<feature type="transmembrane region" description="Helical" evidence="6">
    <location>
        <begin position="247"/>
        <end position="266"/>
    </location>
</feature>
<evidence type="ECO:0000256" key="2">
    <source>
        <dbReference type="ARBA" id="ARBA00022475"/>
    </source>
</evidence>
<feature type="transmembrane region" description="Helical" evidence="6">
    <location>
        <begin position="69"/>
        <end position="88"/>
    </location>
</feature>
<dbReference type="CDD" id="cd16914">
    <property type="entry name" value="EcfT"/>
    <property type="match status" value="1"/>
</dbReference>
<sequence length="267" mass="30025">MLKDITIGQYLPGESFIHKLDPRTKIIISLMFIISLFIVNKFIGYIIVVGFLAAIIINAKVPLSFILKGLKPIFILILITGGLNIFMTKGTEDTLIFQFGFINVYDEGLRIAAFMTLRLVFLIIGTSLLTLTTSPIELTDGIERLLRPIGKELAHELAMMMTIALRFIPTLTEETDKIMKAQQARGADFETGNIIKRAKSLIPILVPLFISSFRRADELAMAMEARCYKGAIGRTRMKELKYSFRDIIAYGIFSIMFISSLLVKFAI</sequence>
<evidence type="ECO:0000256" key="5">
    <source>
        <dbReference type="ARBA" id="ARBA00023136"/>
    </source>
</evidence>
<dbReference type="PANTHER" id="PTHR34857:SF2">
    <property type="entry name" value="SLL0384 PROTEIN"/>
    <property type="match status" value="1"/>
</dbReference>
<evidence type="ECO:0000256" key="1">
    <source>
        <dbReference type="ARBA" id="ARBA00004141"/>
    </source>
</evidence>